<dbReference type="PANTHER" id="PTHR10773:SF19">
    <property type="match status" value="1"/>
</dbReference>
<feature type="domain" description="DUF7869" evidence="2">
    <location>
        <begin position="617"/>
        <end position="734"/>
    </location>
</feature>
<protein>
    <recommendedName>
        <fullName evidence="2">DUF7869 domain-containing protein</fullName>
    </recommendedName>
</protein>
<gene>
    <name evidence="3" type="ORF">V9T40_003038</name>
</gene>
<accession>A0AAN9TPT9</accession>
<feature type="region of interest" description="Disordered" evidence="1">
    <location>
        <begin position="839"/>
        <end position="858"/>
    </location>
</feature>
<name>A0AAN9TPT9_9HEMI</name>
<sequence length="858" mass="97743">MARGKCPFWIAILSKRSHSRTSSFHIHLLSAIHHEFRISSAFLCLSSSSTQRPPTPPQIGRKIADLALLEALNDENTSSSTNESEDFQASFGLLVSSPEINAESNDAHQTKSPAEINFEDHVDAPIVTKPTLMEIDFEKVISIQTDASKPGCSFKDVNQVKSPTETNVDYCADAQVMTDFEKIISTQTDATERSCNSNDEIVQESIFSVLDKLPDTYQIELSVDVSMATTASDNSNPVNAMEENTNLQQAFSVEETATTSVGGHKESVVGVSGRRQKKLTPKKIKRKKLRAAGKEYTTRDGKTIEARNLKDACTDRCRRKCNTHFTLDDRKTLFEEYWNLDILQRKDFILKCMRKTEKGRTTVAGPSRRQFSRQYFLSKNDVTVQVCRNFFQATFDITSKFLRCTENDKSILSTATADKRGCRLPKNKTPPRSLQHVRQFIESLPAVDSHYCRNSSDRKYLPESAENLKAVYRHYKEHCASKKYLPVSDFVFRRVFSTEYNIGIHVPKKDKCITCVKYAGLSHPTPEDEVKKIAHDVEKNAINGVYSECQKRSTEDKSFLTASFDMEKVLSTPHGKSILFYYSRKYAVYNLTFYESFTRNVYCYIWGEADAKRGCVEICSIMEKYLLEIDSRGTIKEVALFCDNCAGQQKNVSMIAILSHFIKISKNVKKISLNFLMAGHSLMTADSVHAVIEKASQKKTVYAPSEWVTIINNARHEPFPYNVIKLNHSDFRDWKLIGDKMNISIDGREKFKISEVRRAIFSKTLIQNMQFKIIISAADPEELTANIKQKRKVQFQEPPTKYCNMLPITDKKFKDLVDLCSKNAIPEHYHHEYLSLPHTNTTRDALPEPDEEEDIDDL</sequence>
<comment type="caution">
    <text evidence="3">The sequence shown here is derived from an EMBL/GenBank/DDBJ whole genome shotgun (WGS) entry which is preliminary data.</text>
</comment>
<evidence type="ECO:0000256" key="1">
    <source>
        <dbReference type="SAM" id="MobiDB-lite"/>
    </source>
</evidence>
<proteinExistence type="predicted"/>
<dbReference type="AlphaFoldDB" id="A0AAN9TPT9"/>
<dbReference type="Proteomes" id="UP001367676">
    <property type="component" value="Unassembled WGS sequence"/>
</dbReference>
<feature type="compositionally biased region" description="Acidic residues" evidence="1">
    <location>
        <begin position="847"/>
        <end position="858"/>
    </location>
</feature>
<reference evidence="3 4" key="1">
    <citation type="submission" date="2024-03" db="EMBL/GenBank/DDBJ databases">
        <title>Adaptation during the transition from Ophiocordyceps entomopathogen to insect associate is accompanied by gene loss and intensified selection.</title>
        <authorList>
            <person name="Ward C.M."/>
            <person name="Onetto C.A."/>
            <person name="Borneman A.R."/>
        </authorList>
    </citation>
    <scope>NUCLEOTIDE SEQUENCE [LARGE SCALE GENOMIC DNA]</scope>
    <source>
        <strain evidence="3">AWRI1</strain>
        <tissue evidence="3">Single Adult Female</tissue>
    </source>
</reference>
<evidence type="ECO:0000313" key="4">
    <source>
        <dbReference type="Proteomes" id="UP001367676"/>
    </source>
</evidence>
<keyword evidence="4" id="KW-1185">Reference proteome</keyword>
<dbReference type="EMBL" id="JBBCAQ010000006">
    <property type="protein sequence ID" value="KAK7603039.1"/>
    <property type="molecule type" value="Genomic_DNA"/>
</dbReference>
<organism evidence="3 4">
    <name type="scientific">Parthenolecanium corni</name>
    <dbReference type="NCBI Taxonomy" id="536013"/>
    <lineage>
        <taxon>Eukaryota</taxon>
        <taxon>Metazoa</taxon>
        <taxon>Ecdysozoa</taxon>
        <taxon>Arthropoda</taxon>
        <taxon>Hexapoda</taxon>
        <taxon>Insecta</taxon>
        <taxon>Pterygota</taxon>
        <taxon>Neoptera</taxon>
        <taxon>Paraneoptera</taxon>
        <taxon>Hemiptera</taxon>
        <taxon>Sternorrhyncha</taxon>
        <taxon>Coccoidea</taxon>
        <taxon>Coccidae</taxon>
        <taxon>Parthenolecanium</taxon>
    </lineage>
</organism>
<dbReference type="PANTHER" id="PTHR10773">
    <property type="entry name" value="DNA-DIRECTED RNA POLYMERASES I, II, AND III SUBUNIT RPABC2"/>
    <property type="match status" value="1"/>
</dbReference>
<evidence type="ECO:0000313" key="3">
    <source>
        <dbReference type="EMBL" id="KAK7603039.1"/>
    </source>
</evidence>
<dbReference type="Pfam" id="PF25273">
    <property type="entry name" value="DUF7869"/>
    <property type="match status" value="1"/>
</dbReference>
<dbReference type="InterPro" id="IPR057191">
    <property type="entry name" value="DUF7869"/>
</dbReference>
<evidence type="ECO:0000259" key="2">
    <source>
        <dbReference type="Pfam" id="PF25273"/>
    </source>
</evidence>